<dbReference type="Proteomes" id="UP000190322">
    <property type="component" value="Unassembled WGS sequence"/>
</dbReference>
<sequence>MNEKRKNATYAIHAIKHTKTIGITGGLPHLHSIFQIRNLLVLPKECLIPLRLSAVGKAANISQLWVHKYHGNHYNKH</sequence>
<evidence type="ECO:0000313" key="2">
    <source>
        <dbReference type="Proteomes" id="UP000190322"/>
    </source>
</evidence>
<organism evidence="1 2">
    <name type="scientific">Moraxella canis</name>
    <dbReference type="NCBI Taxonomy" id="90239"/>
    <lineage>
        <taxon>Bacteria</taxon>
        <taxon>Pseudomonadati</taxon>
        <taxon>Pseudomonadota</taxon>
        <taxon>Gammaproteobacteria</taxon>
        <taxon>Moraxellales</taxon>
        <taxon>Moraxellaceae</taxon>
        <taxon>Moraxella</taxon>
    </lineage>
</organism>
<protein>
    <submittedName>
        <fullName evidence="1">Uncharacterized protein</fullName>
    </submittedName>
</protein>
<name>A0A1S9ZHF8_9GAMM</name>
<proteinExistence type="predicted"/>
<comment type="caution">
    <text evidence="1">The sequence shown here is derived from an EMBL/GenBank/DDBJ whole genome shotgun (WGS) entry which is preliminary data.</text>
</comment>
<evidence type="ECO:0000313" key="1">
    <source>
        <dbReference type="EMBL" id="OOR82959.1"/>
    </source>
</evidence>
<reference evidence="1 2" key="1">
    <citation type="submission" date="2017-02" db="EMBL/GenBank/DDBJ databases">
        <title>Draft genome sequence of Moraxella canis CCUG 8415A type strain.</title>
        <authorList>
            <person name="Engstrom-Jakobsson H."/>
            <person name="Salva-Serra F."/>
            <person name="Thorell K."/>
            <person name="Gonzales-Siles L."/>
            <person name="Karlsson R."/>
            <person name="Boulund F."/>
            <person name="Engstrand L."/>
            <person name="Moore E."/>
        </authorList>
    </citation>
    <scope>NUCLEOTIDE SEQUENCE [LARGE SCALE GENOMIC DNA]</scope>
    <source>
        <strain evidence="1 2">CCUG 8415A</strain>
    </source>
</reference>
<gene>
    <name evidence="1" type="ORF">B0180_08785</name>
</gene>
<accession>A0A1S9ZHF8</accession>
<dbReference type="EMBL" id="MUXT01000009">
    <property type="protein sequence ID" value="OOR82959.1"/>
    <property type="molecule type" value="Genomic_DNA"/>
</dbReference>
<dbReference type="AlphaFoldDB" id="A0A1S9ZHF8"/>